<dbReference type="RefSeq" id="WP_175482506.1">
    <property type="nucleotide sequence ID" value="NZ_FORR01000019.1"/>
</dbReference>
<dbReference type="EMBL" id="FORR01000019">
    <property type="protein sequence ID" value="SFJ72761.1"/>
    <property type="molecule type" value="Genomic_DNA"/>
</dbReference>
<protein>
    <submittedName>
        <fullName evidence="3">Ser/Thr protein kinase RdoA involved in Cpx stress response, MazF antagonist</fullName>
    </submittedName>
</protein>
<name>A0A1I3TT39_9BACL</name>
<dbReference type="GO" id="GO:0009088">
    <property type="term" value="P:threonine biosynthetic process"/>
    <property type="evidence" value="ECO:0007669"/>
    <property type="project" value="TreeGrafter"/>
</dbReference>
<evidence type="ECO:0000256" key="1">
    <source>
        <dbReference type="ARBA" id="ARBA00038240"/>
    </source>
</evidence>
<dbReference type="STRING" id="46223.SAMN05421852_1197"/>
<dbReference type="Pfam" id="PF01636">
    <property type="entry name" value="APH"/>
    <property type="match status" value="1"/>
</dbReference>
<feature type="domain" description="Aminoglycoside phosphotransferase" evidence="2">
    <location>
        <begin position="25"/>
        <end position="245"/>
    </location>
</feature>
<dbReference type="InterPro" id="IPR002575">
    <property type="entry name" value="Aminoglycoside_PTrfase"/>
</dbReference>
<organism evidence="3 4">
    <name type="scientific">Thermoflavimicrobium dichotomicum</name>
    <dbReference type="NCBI Taxonomy" id="46223"/>
    <lineage>
        <taxon>Bacteria</taxon>
        <taxon>Bacillati</taxon>
        <taxon>Bacillota</taxon>
        <taxon>Bacilli</taxon>
        <taxon>Bacillales</taxon>
        <taxon>Thermoactinomycetaceae</taxon>
        <taxon>Thermoflavimicrobium</taxon>
    </lineage>
</organism>
<dbReference type="GO" id="GO:0004413">
    <property type="term" value="F:homoserine kinase activity"/>
    <property type="evidence" value="ECO:0007669"/>
    <property type="project" value="TreeGrafter"/>
</dbReference>
<sequence length="317" mass="37498">MWSQDILQEACERFDGDPASLKILGGFYKNVYEYKRNGQTYVLKLIPLAMRDEGLLYMELEWVEFLRKHGLFIPQTVLSKKGQQVEIIHKLPFPCCVISFEKAKGKKIDPYCPTEWNDQLFRRWGQVMGKMHALSFKFFRSQTDSPVEHWNEGEIYHHDLSLIDKSILKRWEAYLEIISTFPKSEQTYGLIHNDLTHENFLIDNDGNLQLIDFSDCKHHFFTYDIAISLYHACMTVDPAERSLFKEIFLKAFADGYLTENELQSDWKEYVDFFIEFRSIFSYLYWSLSQHQSHLPPSQIAYLKELEDKLKRGRPALS</sequence>
<keyword evidence="3" id="KW-0418">Kinase</keyword>
<dbReference type="PANTHER" id="PTHR21064">
    <property type="entry name" value="AMINOGLYCOSIDE PHOSPHOTRANSFERASE DOMAIN-CONTAINING PROTEIN-RELATED"/>
    <property type="match status" value="1"/>
</dbReference>
<reference evidence="3 4" key="1">
    <citation type="submission" date="2016-10" db="EMBL/GenBank/DDBJ databases">
        <authorList>
            <person name="de Groot N.N."/>
        </authorList>
    </citation>
    <scope>NUCLEOTIDE SEQUENCE [LARGE SCALE GENOMIC DNA]</scope>
    <source>
        <strain evidence="3 4">DSM 44778</strain>
    </source>
</reference>
<dbReference type="AlphaFoldDB" id="A0A1I3TT39"/>
<proteinExistence type="inferred from homology"/>
<dbReference type="InterPro" id="IPR011009">
    <property type="entry name" value="Kinase-like_dom_sf"/>
</dbReference>
<dbReference type="SUPFAM" id="SSF56112">
    <property type="entry name" value="Protein kinase-like (PK-like)"/>
    <property type="match status" value="1"/>
</dbReference>
<evidence type="ECO:0000313" key="4">
    <source>
        <dbReference type="Proteomes" id="UP000199545"/>
    </source>
</evidence>
<evidence type="ECO:0000313" key="3">
    <source>
        <dbReference type="EMBL" id="SFJ72761.1"/>
    </source>
</evidence>
<keyword evidence="4" id="KW-1185">Reference proteome</keyword>
<dbReference type="InterPro" id="IPR050249">
    <property type="entry name" value="Pseudomonas-type_ThrB"/>
</dbReference>
<dbReference type="PANTHER" id="PTHR21064:SF6">
    <property type="entry name" value="AMINOGLYCOSIDE PHOSPHOTRANSFERASE DOMAIN-CONTAINING PROTEIN"/>
    <property type="match status" value="1"/>
</dbReference>
<dbReference type="Proteomes" id="UP000199545">
    <property type="component" value="Unassembled WGS sequence"/>
</dbReference>
<comment type="similarity">
    <text evidence="1">Belongs to the pseudomonas-type ThrB family.</text>
</comment>
<evidence type="ECO:0000259" key="2">
    <source>
        <dbReference type="Pfam" id="PF01636"/>
    </source>
</evidence>
<dbReference type="Gene3D" id="3.90.1200.10">
    <property type="match status" value="1"/>
</dbReference>
<accession>A0A1I3TT39</accession>
<keyword evidence="3" id="KW-0808">Transferase</keyword>
<gene>
    <name evidence="3" type="ORF">SAMN05421852_1197</name>
</gene>